<keyword evidence="3" id="KW-1185">Reference proteome</keyword>
<name>A0ABV4UNB1_9MICC</name>
<evidence type="ECO:0000313" key="3">
    <source>
        <dbReference type="Proteomes" id="UP001575652"/>
    </source>
</evidence>
<organism evidence="2 3">
    <name type="scientific">Arthrobacter halodurans</name>
    <dbReference type="NCBI Taxonomy" id="516699"/>
    <lineage>
        <taxon>Bacteria</taxon>
        <taxon>Bacillati</taxon>
        <taxon>Actinomycetota</taxon>
        <taxon>Actinomycetes</taxon>
        <taxon>Micrococcales</taxon>
        <taxon>Micrococcaceae</taxon>
        <taxon>Arthrobacter</taxon>
    </lineage>
</organism>
<comment type="caution">
    <text evidence="2">The sequence shown here is derived from an EMBL/GenBank/DDBJ whole genome shotgun (WGS) entry which is preliminary data.</text>
</comment>
<dbReference type="EMBL" id="JBHDLJ010000005">
    <property type="protein sequence ID" value="MFB0834609.1"/>
    <property type="molecule type" value="Genomic_DNA"/>
</dbReference>
<dbReference type="PANTHER" id="PTHR41252">
    <property type="entry name" value="BLR2505 PROTEIN"/>
    <property type="match status" value="1"/>
</dbReference>
<dbReference type="Pfam" id="PF12680">
    <property type="entry name" value="SnoaL_2"/>
    <property type="match status" value="1"/>
</dbReference>
<protein>
    <submittedName>
        <fullName evidence="2">Nuclear transport factor 2 family protein</fullName>
    </submittedName>
</protein>
<dbReference type="Gene3D" id="3.10.450.50">
    <property type="match status" value="1"/>
</dbReference>
<reference evidence="2 3" key="1">
    <citation type="submission" date="2024-09" db="EMBL/GenBank/DDBJ databases">
        <authorList>
            <person name="Salinas-Garcia M.A."/>
            <person name="Prieme A."/>
        </authorList>
    </citation>
    <scope>NUCLEOTIDE SEQUENCE [LARGE SCALE GENOMIC DNA]</scope>
    <source>
        <strain evidence="2 3">DSM 21081</strain>
    </source>
</reference>
<accession>A0ABV4UNB1</accession>
<dbReference type="InterPro" id="IPR032710">
    <property type="entry name" value="NTF2-like_dom_sf"/>
</dbReference>
<proteinExistence type="predicted"/>
<dbReference type="SUPFAM" id="SSF54427">
    <property type="entry name" value="NTF2-like"/>
    <property type="match status" value="1"/>
</dbReference>
<sequence>MTCKEDGEVTDVGAAENAELVRRGYEAFIAGDLATLGTLFAEDAAWSVPGSGVLAGTKRGRAAILAYFGELGARSRGSLRVTVQDIVGGEKHTVGIHHSHAEIDGKTYDQAAVVVFVIRDGKVGEAKEFFEDPAKADAFWA</sequence>
<evidence type="ECO:0000313" key="2">
    <source>
        <dbReference type="EMBL" id="MFB0834609.1"/>
    </source>
</evidence>
<gene>
    <name evidence="2" type="ORF">ACETWP_08405</name>
</gene>
<dbReference type="Proteomes" id="UP001575652">
    <property type="component" value="Unassembled WGS sequence"/>
</dbReference>
<dbReference type="RefSeq" id="WP_373971782.1">
    <property type="nucleotide sequence ID" value="NZ_JBHDLJ010000005.1"/>
</dbReference>
<feature type="domain" description="SnoaL-like" evidence="1">
    <location>
        <begin position="21"/>
        <end position="123"/>
    </location>
</feature>
<dbReference type="PANTHER" id="PTHR41252:SF1">
    <property type="entry name" value="BLR2505 PROTEIN"/>
    <property type="match status" value="1"/>
</dbReference>
<evidence type="ECO:0000259" key="1">
    <source>
        <dbReference type="Pfam" id="PF12680"/>
    </source>
</evidence>
<dbReference type="InterPro" id="IPR037401">
    <property type="entry name" value="SnoaL-like"/>
</dbReference>